<dbReference type="InterPro" id="IPR017998">
    <property type="entry name" value="Chaperone_TCP-1"/>
</dbReference>
<dbReference type="SUPFAM" id="SSF48592">
    <property type="entry name" value="GroEL equatorial domain-like"/>
    <property type="match status" value="1"/>
</dbReference>
<accession>A0A821JNY4</accession>
<comment type="similarity">
    <text evidence="1 5">Belongs to the TCP-1 chaperonin family.</text>
</comment>
<proteinExistence type="inferred from homology"/>
<organism evidence="6 7">
    <name type="scientific">Rotaria socialis</name>
    <dbReference type="NCBI Taxonomy" id="392032"/>
    <lineage>
        <taxon>Eukaryota</taxon>
        <taxon>Metazoa</taxon>
        <taxon>Spiralia</taxon>
        <taxon>Gnathifera</taxon>
        <taxon>Rotifera</taxon>
        <taxon>Eurotatoria</taxon>
        <taxon>Bdelloidea</taxon>
        <taxon>Philodinida</taxon>
        <taxon>Philodinidae</taxon>
        <taxon>Rotaria</taxon>
    </lineage>
</organism>
<protein>
    <recommendedName>
        <fullName evidence="8">T-complex protein 1 subunit theta</fullName>
    </recommendedName>
</protein>
<evidence type="ECO:0000256" key="4">
    <source>
        <dbReference type="ARBA" id="ARBA00023186"/>
    </source>
</evidence>
<dbReference type="Pfam" id="PF00118">
    <property type="entry name" value="Cpn60_TCP1"/>
    <property type="match status" value="1"/>
</dbReference>
<evidence type="ECO:0000256" key="5">
    <source>
        <dbReference type="RuleBase" id="RU004187"/>
    </source>
</evidence>
<dbReference type="Gene3D" id="3.30.260.10">
    <property type="entry name" value="TCP-1-like chaperonin intermediate domain"/>
    <property type="match status" value="1"/>
</dbReference>
<evidence type="ECO:0000313" key="6">
    <source>
        <dbReference type="EMBL" id="CAF4717996.1"/>
    </source>
</evidence>
<keyword evidence="4 5" id="KW-0143">Chaperone</keyword>
<gene>
    <name evidence="6" type="ORF">UJA718_LOCUS37096</name>
</gene>
<evidence type="ECO:0000313" key="7">
    <source>
        <dbReference type="Proteomes" id="UP000663873"/>
    </source>
</evidence>
<evidence type="ECO:0000256" key="3">
    <source>
        <dbReference type="ARBA" id="ARBA00022840"/>
    </source>
</evidence>
<evidence type="ECO:0000256" key="1">
    <source>
        <dbReference type="ARBA" id="ARBA00008020"/>
    </source>
</evidence>
<dbReference type="Gene3D" id="1.10.560.10">
    <property type="entry name" value="GroEL-like equatorial domain"/>
    <property type="match status" value="1"/>
</dbReference>
<dbReference type="Proteomes" id="UP000663873">
    <property type="component" value="Unassembled WGS sequence"/>
</dbReference>
<dbReference type="InterPro" id="IPR027410">
    <property type="entry name" value="TCP-1-like_intermed_sf"/>
</dbReference>
<dbReference type="Gene3D" id="3.50.7.10">
    <property type="entry name" value="GroEL"/>
    <property type="match status" value="1"/>
</dbReference>
<name>A0A821JNY4_9BILA</name>
<evidence type="ECO:0000256" key="2">
    <source>
        <dbReference type="ARBA" id="ARBA00022741"/>
    </source>
</evidence>
<reference evidence="6" key="1">
    <citation type="submission" date="2021-02" db="EMBL/GenBank/DDBJ databases">
        <authorList>
            <person name="Nowell W R."/>
        </authorList>
    </citation>
    <scope>NUCLEOTIDE SEQUENCE</scope>
</reference>
<feature type="non-terminal residue" evidence="6">
    <location>
        <position position="198"/>
    </location>
</feature>
<sequence length="198" mass="21773">IGETHVIIFKHAKSHIATLILRGSTDQILDDCERAVDDAVNNFKALTRDPVLLPGGGATEIELASKLTEYARTCPGIEQYAIQRFAETFEYIPKILAENSGVKSTEILAKLYVGHHDNPNLGFVVGQMQSEATQSNDITYETGDVKLNELYDLYVTKKWAVLFATKAACTVLSVDEIICAKPAGGPKQKENKGWDNDD</sequence>
<dbReference type="AlphaFoldDB" id="A0A821JNY4"/>
<dbReference type="PANTHER" id="PTHR11353">
    <property type="entry name" value="CHAPERONIN"/>
    <property type="match status" value="1"/>
</dbReference>
<dbReference type="InterPro" id="IPR027409">
    <property type="entry name" value="GroEL-like_apical_dom_sf"/>
</dbReference>
<dbReference type="InterPro" id="IPR027413">
    <property type="entry name" value="GROEL-like_equatorial_sf"/>
</dbReference>
<evidence type="ECO:0008006" key="8">
    <source>
        <dbReference type="Google" id="ProtNLM"/>
    </source>
</evidence>
<keyword evidence="3 5" id="KW-0067">ATP-binding</keyword>
<keyword evidence="2 5" id="KW-0547">Nucleotide-binding</keyword>
<comment type="caution">
    <text evidence="6">The sequence shown here is derived from an EMBL/GenBank/DDBJ whole genome shotgun (WGS) entry which is preliminary data.</text>
</comment>
<dbReference type="GO" id="GO:0140662">
    <property type="term" value="F:ATP-dependent protein folding chaperone"/>
    <property type="evidence" value="ECO:0007669"/>
    <property type="project" value="InterPro"/>
</dbReference>
<dbReference type="GO" id="GO:0005524">
    <property type="term" value="F:ATP binding"/>
    <property type="evidence" value="ECO:0007669"/>
    <property type="project" value="UniProtKB-KW"/>
</dbReference>
<keyword evidence="7" id="KW-1185">Reference proteome</keyword>
<dbReference type="EMBL" id="CAJOBP010036478">
    <property type="protein sequence ID" value="CAF4717996.1"/>
    <property type="molecule type" value="Genomic_DNA"/>
</dbReference>
<dbReference type="InterPro" id="IPR002423">
    <property type="entry name" value="Cpn60/GroEL/TCP-1"/>
</dbReference>
<dbReference type="PRINTS" id="PR00304">
    <property type="entry name" value="TCOMPLEXTCP1"/>
</dbReference>